<dbReference type="Proteomes" id="UP000254209">
    <property type="component" value="Unassembled WGS sequence"/>
</dbReference>
<dbReference type="InterPro" id="IPR036271">
    <property type="entry name" value="Tet_transcr_reg_TetR-rel_C_sf"/>
</dbReference>
<dbReference type="InterPro" id="IPR013572">
    <property type="entry name" value="Tscrpt_reg_MAATS_C"/>
</dbReference>
<accession>A0A376BK75</accession>
<protein>
    <submittedName>
        <fullName evidence="7">Probable acrEF/envCD operon repressor</fullName>
    </submittedName>
</protein>
<evidence type="ECO:0000313" key="8">
    <source>
        <dbReference type="Proteomes" id="UP000254209"/>
    </source>
</evidence>
<keyword evidence="4" id="KW-0804">Transcription</keyword>
<keyword evidence="3 5" id="KW-0238">DNA-binding</keyword>
<feature type="DNA-binding region" description="H-T-H motif" evidence="5">
    <location>
        <begin position="32"/>
        <end position="51"/>
    </location>
</feature>
<feature type="domain" description="HTH tetR-type" evidence="6">
    <location>
        <begin position="9"/>
        <end position="69"/>
    </location>
</feature>
<keyword evidence="2" id="KW-0805">Transcription regulation</keyword>
<dbReference type="InterPro" id="IPR001647">
    <property type="entry name" value="HTH_TetR"/>
</dbReference>
<dbReference type="GO" id="GO:0003677">
    <property type="term" value="F:DNA binding"/>
    <property type="evidence" value="ECO:0007669"/>
    <property type="project" value="UniProtKB-UniRule"/>
</dbReference>
<dbReference type="SUPFAM" id="SSF46689">
    <property type="entry name" value="Homeodomain-like"/>
    <property type="match status" value="1"/>
</dbReference>
<sequence length="208" mass="24691">MRKTKIESMKTRQHLLLAALEVFYRQGVTRSTLQEIAQEAGVTRGALYWHFKNKEELFEELFEYTFQNIFPEQNNQQVIENAWDYLRNQLITTLRHIAEDEIHRKFCNVLHMKCERTPYNETITALTEKYHGMFLTRITEMVKLCHQQGKLPQNIDIEFATLYLESNFVGLMKLWVFQSQRFDLVQYAERSIDATFATLQNSPLLLTS</sequence>
<dbReference type="InterPro" id="IPR050624">
    <property type="entry name" value="HTH-type_Tx_Regulator"/>
</dbReference>
<keyword evidence="8" id="KW-1185">Reference proteome</keyword>
<dbReference type="InterPro" id="IPR009057">
    <property type="entry name" value="Homeodomain-like_sf"/>
</dbReference>
<dbReference type="Pfam" id="PF08361">
    <property type="entry name" value="TetR_C_2"/>
    <property type="match status" value="1"/>
</dbReference>
<evidence type="ECO:0000259" key="6">
    <source>
        <dbReference type="PROSITE" id="PS50977"/>
    </source>
</evidence>
<dbReference type="PROSITE" id="PS01081">
    <property type="entry name" value="HTH_TETR_1"/>
    <property type="match status" value="1"/>
</dbReference>
<dbReference type="PANTHER" id="PTHR43479">
    <property type="entry name" value="ACREF/ENVCD OPERON REPRESSOR-RELATED"/>
    <property type="match status" value="1"/>
</dbReference>
<dbReference type="Pfam" id="PF00440">
    <property type="entry name" value="TetR_N"/>
    <property type="match status" value="1"/>
</dbReference>
<dbReference type="STRING" id="1120980.GCA_000745955_01486"/>
<dbReference type="PRINTS" id="PR00455">
    <property type="entry name" value="HTHTETR"/>
</dbReference>
<dbReference type="SUPFAM" id="SSF48498">
    <property type="entry name" value="Tetracyclin repressor-like, C-terminal domain"/>
    <property type="match status" value="1"/>
</dbReference>
<dbReference type="EMBL" id="UFSO01000002">
    <property type="protein sequence ID" value="SSY70023.1"/>
    <property type="molecule type" value="Genomic_DNA"/>
</dbReference>
<name>A0A376BK75_9NEIS</name>
<organism evidence="7 8">
    <name type="scientific">Alysiella crassa</name>
    <dbReference type="NCBI Taxonomy" id="153491"/>
    <lineage>
        <taxon>Bacteria</taxon>
        <taxon>Pseudomonadati</taxon>
        <taxon>Pseudomonadota</taxon>
        <taxon>Betaproteobacteria</taxon>
        <taxon>Neisseriales</taxon>
        <taxon>Neisseriaceae</taxon>
        <taxon>Alysiella</taxon>
    </lineage>
</organism>
<evidence type="ECO:0000256" key="1">
    <source>
        <dbReference type="ARBA" id="ARBA00022491"/>
    </source>
</evidence>
<evidence type="ECO:0000256" key="3">
    <source>
        <dbReference type="ARBA" id="ARBA00023125"/>
    </source>
</evidence>
<gene>
    <name evidence="7" type="primary">envR</name>
    <name evidence="7" type="ORF">NCTC10283_00086</name>
</gene>
<dbReference type="OrthoDB" id="5816932at2"/>
<dbReference type="InterPro" id="IPR023772">
    <property type="entry name" value="DNA-bd_HTH_TetR-type_CS"/>
</dbReference>
<dbReference type="Gene3D" id="1.10.357.10">
    <property type="entry name" value="Tetracycline Repressor, domain 2"/>
    <property type="match status" value="1"/>
</dbReference>
<evidence type="ECO:0000256" key="4">
    <source>
        <dbReference type="ARBA" id="ARBA00023163"/>
    </source>
</evidence>
<keyword evidence="1" id="KW-0678">Repressor</keyword>
<reference evidence="7 8" key="1">
    <citation type="submission" date="2018-06" db="EMBL/GenBank/DDBJ databases">
        <authorList>
            <consortium name="Pathogen Informatics"/>
            <person name="Doyle S."/>
        </authorList>
    </citation>
    <scope>NUCLEOTIDE SEQUENCE [LARGE SCALE GENOMIC DNA]</scope>
    <source>
        <strain evidence="7 8">NCTC10283</strain>
    </source>
</reference>
<dbReference type="PROSITE" id="PS50977">
    <property type="entry name" value="HTH_TETR_2"/>
    <property type="match status" value="1"/>
</dbReference>
<evidence type="ECO:0000256" key="5">
    <source>
        <dbReference type="PROSITE-ProRule" id="PRU00335"/>
    </source>
</evidence>
<dbReference type="AlphaFoldDB" id="A0A376BK75"/>
<dbReference type="PANTHER" id="PTHR43479:SF11">
    <property type="entry name" value="ACREF_ENVCD OPERON REPRESSOR-RELATED"/>
    <property type="match status" value="1"/>
</dbReference>
<evidence type="ECO:0000256" key="2">
    <source>
        <dbReference type="ARBA" id="ARBA00023015"/>
    </source>
</evidence>
<proteinExistence type="predicted"/>
<evidence type="ECO:0000313" key="7">
    <source>
        <dbReference type="EMBL" id="SSY70023.1"/>
    </source>
</evidence>
<dbReference type="RefSeq" id="WP_034293202.1">
    <property type="nucleotide sequence ID" value="NZ_CP091519.2"/>
</dbReference>